<protein>
    <submittedName>
        <fullName evidence="7">FAD-dependent oxidoreductase</fullName>
    </submittedName>
</protein>
<keyword evidence="4" id="KW-0560">Oxidoreductase</keyword>
<gene>
    <name evidence="7" type="ORF">ACFQDL_27100</name>
</gene>
<evidence type="ECO:0000256" key="2">
    <source>
        <dbReference type="ARBA" id="ARBA00022630"/>
    </source>
</evidence>
<evidence type="ECO:0000256" key="3">
    <source>
        <dbReference type="ARBA" id="ARBA00022827"/>
    </source>
</evidence>
<sequence length="305" mass="32542">MLVIGSGAAGLSAAVRAAWQGLDVVVVEKEPVFGGTSAWSGGWLWIPRNHLAREAGIDEAPEAPKTYLRNELGDGYDEARVDAFLEAGPEMVAFFHHNTALSFLPGNAVPDFHGHTEGAGTGGRSVTAAPFDGRELGPMIDKLRPPLREISFWGLGIASGADIGHFLKFLRSPASTWHVCKRMTRHLWDLARYRRGMQLVNGNALVARLVRSALDLGVDIRVSTRVSALLSNESGRVEGARLVTENGPVEIRARSGVVLACGGFPTTRHVSGSCSPTRQPVPSTIPRHRKPIPATASALAKAPAA</sequence>
<keyword evidence="8" id="KW-1185">Reference proteome</keyword>
<proteinExistence type="predicted"/>
<dbReference type="InterPro" id="IPR036188">
    <property type="entry name" value="FAD/NAD-bd_sf"/>
</dbReference>
<dbReference type="InterPro" id="IPR050315">
    <property type="entry name" value="FAD-oxidoreductase_2"/>
</dbReference>
<dbReference type="PRINTS" id="PR00368">
    <property type="entry name" value="FADPNR"/>
</dbReference>
<feature type="compositionally biased region" description="Polar residues" evidence="5">
    <location>
        <begin position="271"/>
        <end position="282"/>
    </location>
</feature>
<comment type="caution">
    <text evidence="7">The sequence shown here is derived from an EMBL/GenBank/DDBJ whole genome shotgun (WGS) entry which is preliminary data.</text>
</comment>
<evidence type="ECO:0000256" key="1">
    <source>
        <dbReference type="ARBA" id="ARBA00001974"/>
    </source>
</evidence>
<evidence type="ECO:0000313" key="7">
    <source>
        <dbReference type="EMBL" id="MFC6673346.1"/>
    </source>
</evidence>
<keyword evidence="3" id="KW-0274">FAD</keyword>
<dbReference type="Gene3D" id="3.50.50.60">
    <property type="entry name" value="FAD/NAD(P)-binding domain"/>
    <property type="match status" value="1"/>
</dbReference>
<feature type="region of interest" description="Disordered" evidence="5">
    <location>
        <begin position="271"/>
        <end position="305"/>
    </location>
</feature>
<feature type="domain" description="FAD-dependent oxidoreductase 2 FAD-binding" evidence="6">
    <location>
        <begin position="2"/>
        <end position="266"/>
    </location>
</feature>
<dbReference type="Proteomes" id="UP001596422">
    <property type="component" value="Unassembled WGS sequence"/>
</dbReference>
<evidence type="ECO:0000256" key="5">
    <source>
        <dbReference type="SAM" id="MobiDB-lite"/>
    </source>
</evidence>
<keyword evidence="2" id="KW-0285">Flavoprotein</keyword>
<evidence type="ECO:0000313" key="8">
    <source>
        <dbReference type="Proteomes" id="UP001596422"/>
    </source>
</evidence>
<dbReference type="SUPFAM" id="SSF51905">
    <property type="entry name" value="FAD/NAD(P)-binding domain"/>
    <property type="match status" value="1"/>
</dbReference>
<evidence type="ECO:0000259" key="6">
    <source>
        <dbReference type="Pfam" id="PF00890"/>
    </source>
</evidence>
<organism evidence="7 8">
    <name type="scientific">Marinobacterium aestuariivivens</name>
    <dbReference type="NCBI Taxonomy" id="1698799"/>
    <lineage>
        <taxon>Bacteria</taxon>
        <taxon>Pseudomonadati</taxon>
        <taxon>Pseudomonadota</taxon>
        <taxon>Gammaproteobacteria</taxon>
        <taxon>Oceanospirillales</taxon>
        <taxon>Oceanospirillaceae</taxon>
        <taxon>Marinobacterium</taxon>
    </lineage>
</organism>
<dbReference type="EMBL" id="JBHSWE010000001">
    <property type="protein sequence ID" value="MFC6673346.1"/>
    <property type="molecule type" value="Genomic_DNA"/>
</dbReference>
<dbReference type="Pfam" id="PF00890">
    <property type="entry name" value="FAD_binding_2"/>
    <property type="match status" value="1"/>
</dbReference>
<accession>A0ABW2A754</accession>
<name>A0ABW2A754_9GAMM</name>
<dbReference type="InterPro" id="IPR003953">
    <property type="entry name" value="FAD-dep_OxRdtase_2_FAD-bd"/>
</dbReference>
<evidence type="ECO:0000256" key="4">
    <source>
        <dbReference type="ARBA" id="ARBA00023002"/>
    </source>
</evidence>
<dbReference type="PANTHER" id="PTHR43400:SF10">
    <property type="entry name" value="3-OXOSTEROID 1-DEHYDROGENASE"/>
    <property type="match status" value="1"/>
</dbReference>
<reference evidence="8" key="1">
    <citation type="journal article" date="2019" name="Int. J. Syst. Evol. Microbiol.">
        <title>The Global Catalogue of Microorganisms (GCM) 10K type strain sequencing project: providing services to taxonomists for standard genome sequencing and annotation.</title>
        <authorList>
            <consortium name="The Broad Institute Genomics Platform"/>
            <consortium name="The Broad Institute Genome Sequencing Center for Infectious Disease"/>
            <person name="Wu L."/>
            <person name="Ma J."/>
        </authorList>
    </citation>
    <scope>NUCLEOTIDE SEQUENCE [LARGE SCALE GENOMIC DNA]</scope>
    <source>
        <strain evidence="8">NBRC 111756</strain>
    </source>
</reference>
<dbReference type="PANTHER" id="PTHR43400">
    <property type="entry name" value="FUMARATE REDUCTASE"/>
    <property type="match status" value="1"/>
</dbReference>
<feature type="compositionally biased region" description="Low complexity" evidence="5">
    <location>
        <begin position="292"/>
        <end position="305"/>
    </location>
</feature>
<comment type="cofactor">
    <cofactor evidence="1">
        <name>FAD</name>
        <dbReference type="ChEBI" id="CHEBI:57692"/>
    </cofactor>
</comment>